<gene>
    <name evidence="1" type="ORF">MUN89_06195</name>
</gene>
<evidence type="ECO:0000313" key="1">
    <source>
        <dbReference type="EMBL" id="UOQ45532.1"/>
    </source>
</evidence>
<proteinExistence type="predicted"/>
<dbReference type="InterPro" id="IPR011990">
    <property type="entry name" value="TPR-like_helical_dom_sf"/>
</dbReference>
<dbReference type="Proteomes" id="UP000831787">
    <property type="component" value="Chromosome"/>
</dbReference>
<accession>A0ABY4EM62</accession>
<organism evidence="1 2">
    <name type="scientific">Halobacillus salinarum</name>
    <dbReference type="NCBI Taxonomy" id="2932257"/>
    <lineage>
        <taxon>Bacteria</taxon>
        <taxon>Bacillati</taxon>
        <taxon>Bacillota</taxon>
        <taxon>Bacilli</taxon>
        <taxon>Bacillales</taxon>
        <taxon>Bacillaceae</taxon>
        <taxon>Halobacillus</taxon>
    </lineage>
</organism>
<sequence length="464" mass="54630">MMPTSTITLKEKNDTRSVKVRRMTVYQQSRIVETIDDTNEIFYVFFHQDKYLNYVPAKKVTKHSHAAKAFKQGVVLYPPHPLIETVISEQPHYKKQSFNDLFKKLQKQHSLQETALIASYFESFIKKANLIQFIKNLYYEERRDGKLLSCYRILHVLKDMAPENSLVDTFSSDLQFTRYDELYKNEDQATLAKDPIYVEKHLYLEKDHDESFQKLSAFYNDRSRWIDLVVLYTARIAHAKKPEDFASFHILIGEHFDEPGKLAILEDLYKRLPDFAPLQQQLLTSYLNDGKVEAVLTLITQHSIKLAPPQSQQLFTLVKQNKISTEMTPEALQNLVLTIFEAKDDQAEDILHQSLNSLLSEHDITYIQEWAAPFKEIPKAKPLLKKIDEMHRITEDPNEQRRLGELYHFFHQPKQAIECMSWDMELRTDDPEPVQWLAKLYHELGMDDEHKAYQQLYIDMVKRA</sequence>
<dbReference type="EMBL" id="CP095073">
    <property type="protein sequence ID" value="UOQ45532.1"/>
    <property type="molecule type" value="Genomic_DNA"/>
</dbReference>
<keyword evidence="2" id="KW-1185">Reference proteome</keyword>
<name>A0ABY4EM62_9BACI</name>
<dbReference type="RefSeq" id="WP_244712305.1">
    <property type="nucleotide sequence ID" value="NZ_CP095073.1"/>
</dbReference>
<evidence type="ECO:0000313" key="2">
    <source>
        <dbReference type="Proteomes" id="UP000831787"/>
    </source>
</evidence>
<protein>
    <submittedName>
        <fullName evidence="1">Uncharacterized protein</fullName>
    </submittedName>
</protein>
<reference evidence="1 2" key="1">
    <citation type="submission" date="2022-04" db="EMBL/GenBank/DDBJ databases">
        <title>Halobacillus sp. isolated from saltern.</title>
        <authorList>
            <person name="Won M."/>
            <person name="Lee C.-M."/>
            <person name="Woen H.-Y."/>
            <person name="Kwon S.-W."/>
        </authorList>
    </citation>
    <scope>NUCLEOTIDE SEQUENCE [LARGE SCALE GENOMIC DNA]</scope>
    <source>
        <strain evidence="1 2">SSBR10-3</strain>
    </source>
</reference>
<dbReference type="Gene3D" id="1.25.40.10">
    <property type="entry name" value="Tetratricopeptide repeat domain"/>
    <property type="match status" value="1"/>
</dbReference>